<keyword evidence="7" id="KW-1185">Reference proteome</keyword>
<organism evidence="6 7">
    <name type="scientific">Sarocladium strictum</name>
    <name type="common">Black bundle disease fungus</name>
    <name type="synonym">Acremonium strictum</name>
    <dbReference type="NCBI Taxonomy" id="5046"/>
    <lineage>
        <taxon>Eukaryota</taxon>
        <taxon>Fungi</taxon>
        <taxon>Dikarya</taxon>
        <taxon>Ascomycota</taxon>
        <taxon>Pezizomycotina</taxon>
        <taxon>Sordariomycetes</taxon>
        <taxon>Hypocreomycetidae</taxon>
        <taxon>Hypocreales</taxon>
        <taxon>Sarocladiaceae</taxon>
        <taxon>Sarocladium</taxon>
    </lineage>
</organism>
<dbReference type="PANTHER" id="PTHR46498">
    <property type="entry name" value="GTP-BINDING PROTEIN 8"/>
    <property type="match status" value="1"/>
</dbReference>
<reference evidence="6" key="1">
    <citation type="submission" date="2022-10" db="EMBL/GenBank/DDBJ databases">
        <title>Determination and structural analysis of whole genome sequence of Sarocladium strictum F4-1.</title>
        <authorList>
            <person name="Hu L."/>
            <person name="Jiang Y."/>
        </authorList>
    </citation>
    <scope>NUCLEOTIDE SEQUENCE</scope>
    <source>
        <strain evidence="6">F4-1</strain>
    </source>
</reference>
<evidence type="ECO:0000313" key="6">
    <source>
        <dbReference type="EMBL" id="KAK0384763.1"/>
    </source>
</evidence>
<protein>
    <recommendedName>
        <fullName evidence="5">EngB-type G domain-containing protein</fullName>
    </recommendedName>
</protein>
<dbReference type="EMBL" id="JAPDFR010000007">
    <property type="protein sequence ID" value="KAK0384763.1"/>
    <property type="molecule type" value="Genomic_DNA"/>
</dbReference>
<keyword evidence="1" id="KW-0479">Metal-binding</keyword>
<name>A0AA39GDM8_SARSR</name>
<dbReference type="GO" id="GO:0046872">
    <property type="term" value="F:metal ion binding"/>
    <property type="evidence" value="ECO:0007669"/>
    <property type="project" value="UniProtKB-KW"/>
</dbReference>
<dbReference type="InterPro" id="IPR006073">
    <property type="entry name" value="GTP-bd"/>
</dbReference>
<proteinExistence type="predicted"/>
<dbReference type="InterPro" id="IPR030393">
    <property type="entry name" value="G_ENGB_dom"/>
</dbReference>
<dbReference type="Proteomes" id="UP001175261">
    <property type="component" value="Unassembled WGS sequence"/>
</dbReference>
<dbReference type="SUPFAM" id="SSF52540">
    <property type="entry name" value="P-loop containing nucleoside triphosphate hydrolases"/>
    <property type="match status" value="1"/>
</dbReference>
<feature type="domain" description="EngB-type G" evidence="5">
    <location>
        <begin position="104"/>
        <end position="305"/>
    </location>
</feature>
<dbReference type="GO" id="GO:0005525">
    <property type="term" value="F:GTP binding"/>
    <property type="evidence" value="ECO:0007669"/>
    <property type="project" value="UniProtKB-KW"/>
</dbReference>
<dbReference type="GO" id="GO:0005739">
    <property type="term" value="C:mitochondrion"/>
    <property type="evidence" value="ECO:0007669"/>
    <property type="project" value="TreeGrafter"/>
</dbReference>
<evidence type="ECO:0000256" key="1">
    <source>
        <dbReference type="ARBA" id="ARBA00022723"/>
    </source>
</evidence>
<evidence type="ECO:0000256" key="4">
    <source>
        <dbReference type="ARBA" id="ARBA00023134"/>
    </source>
</evidence>
<dbReference type="Pfam" id="PF01926">
    <property type="entry name" value="MMR_HSR1"/>
    <property type="match status" value="1"/>
</dbReference>
<dbReference type="AlphaFoldDB" id="A0AA39GDM8"/>
<dbReference type="PANTHER" id="PTHR46498:SF1">
    <property type="entry name" value="GTP-BINDING PROTEIN 8"/>
    <property type="match status" value="1"/>
</dbReference>
<comment type="caution">
    <text evidence="6">The sequence shown here is derived from an EMBL/GenBank/DDBJ whole genome shotgun (WGS) entry which is preliminary data.</text>
</comment>
<sequence>MASNTARLFAPCRHRTKTATERFIQTAYGRCSHTSVVSRRHHSNIPRNVALSKTTLLIGQDGIDAETTTPRDNRRITKALHFFNKCEFLYSAAELRQHPLNDHTVPEILVLGASNVGKSSLINGLFNRKDMARASKEPGKTTLMNAYGVGQPLSLSIGPVKDGPKPPKHGLILMDTPGYGFGSRTEWGQNILTYIEKRKALRGAMLLVSAEKKLTEEDRWILEQLASASTRVIVVLTRVDKLRGRWEETCSQMGHRLKEVAEDLERSLSLKFPVDIYAVSAHSAGDGTRGGIGGLRPAILDMAGIHVGETKVEQTKENVQYTGKIVSFDDIQWKV</sequence>
<dbReference type="Gene3D" id="3.40.50.300">
    <property type="entry name" value="P-loop containing nucleotide triphosphate hydrolases"/>
    <property type="match status" value="1"/>
</dbReference>
<keyword evidence="4" id="KW-0342">GTP-binding</keyword>
<evidence type="ECO:0000313" key="7">
    <source>
        <dbReference type="Proteomes" id="UP001175261"/>
    </source>
</evidence>
<dbReference type="InterPro" id="IPR052279">
    <property type="entry name" value="EngB_GTPase"/>
</dbReference>
<evidence type="ECO:0000259" key="5">
    <source>
        <dbReference type="PROSITE" id="PS51706"/>
    </source>
</evidence>
<dbReference type="PROSITE" id="PS51706">
    <property type="entry name" value="G_ENGB"/>
    <property type="match status" value="1"/>
</dbReference>
<keyword evidence="3" id="KW-0460">Magnesium</keyword>
<gene>
    <name evidence="6" type="ORF">NLU13_7241</name>
</gene>
<evidence type="ECO:0000256" key="2">
    <source>
        <dbReference type="ARBA" id="ARBA00022741"/>
    </source>
</evidence>
<dbReference type="InterPro" id="IPR027417">
    <property type="entry name" value="P-loop_NTPase"/>
</dbReference>
<evidence type="ECO:0000256" key="3">
    <source>
        <dbReference type="ARBA" id="ARBA00022842"/>
    </source>
</evidence>
<accession>A0AA39GDM8</accession>
<keyword evidence="2" id="KW-0547">Nucleotide-binding</keyword>